<dbReference type="Proteomes" id="UP000240010">
    <property type="component" value="Unassembled WGS sequence"/>
</dbReference>
<evidence type="ECO:0000256" key="2">
    <source>
        <dbReference type="ARBA" id="ARBA00022729"/>
    </source>
</evidence>
<protein>
    <recommendedName>
        <fullName evidence="9">Lipoprotein</fullName>
    </recommendedName>
</protein>
<accession>A0A2S6HKY6</accession>
<dbReference type="PROSITE" id="PS51257">
    <property type="entry name" value="PROKAR_LIPOPROTEIN"/>
    <property type="match status" value="1"/>
</dbReference>
<sequence length="52" mass="5633">MKPYKLLALLLLNPVIVGCGQPGPLYLPGQAAPIHVEPEHAPKPEPKPEKNK</sequence>
<dbReference type="RefSeq" id="WP_006891530.1">
    <property type="nucleotide sequence ID" value="NZ_PTIZ01000001.1"/>
</dbReference>
<evidence type="ECO:0000313" key="7">
    <source>
        <dbReference type="EMBL" id="PPK78097.1"/>
    </source>
</evidence>
<name>A0A2S6HKY6_9GAMM</name>
<evidence type="ECO:0000256" key="1">
    <source>
        <dbReference type="ARBA" id="ARBA00004459"/>
    </source>
</evidence>
<keyword evidence="3" id="KW-0472">Membrane</keyword>
<evidence type="ECO:0008006" key="9">
    <source>
        <dbReference type="Google" id="ProtNLM"/>
    </source>
</evidence>
<comment type="caution">
    <text evidence="7">The sequence shown here is derived from an EMBL/GenBank/DDBJ whole genome shotgun (WGS) entry which is preliminary data.</text>
</comment>
<comment type="subcellular location">
    <subcellularLocation>
        <location evidence="1">Cell outer membrane</location>
        <topology evidence="1">Lipid-anchor</topology>
    </subcellularLocation>
</comment>
<dbReference type="EMBL" id="PTIZ01000001">
    <property type="protein sequence ID" value="PPK78097.1"/>
    <property type="molecule type" value="Genomic_DNA"/>
</dbReference>
<evidence type="ECO:0000313" key="8">
    <source>
        <dbReference type="Proteomes" id="UP000240010"/>
    </source>
</evidence>
<organism evidence="7 8">
    <name type="scientific">Methylobacter tundripaludum</name>
    <dbReference type="NCBI Taxonomy" id="173365"/>
    <lineage>
        <taxon>Bacteria</taxon>
        <taxon>Pseudomonadati</taxon>
        <taxon>Pseudomonadota</taxon>
        <taxon>Gammaproteobacteria</taxon>
        <taxon>Methylococcales</taxon>
        <taxon>Methylococcaceae</taxon>
        <taxon>Methylobacter</taxon>
    </lineage>
</organism>
<dbReference type="AlphaFoldDB" id="A0A2S6HKY6"/>
<keyword evidence="5" id="KW-0998">Cell outer membrane</keyword>
<keyword evidence="4" id="KW-0564">Palmitate</keyword>
<dbReference type="NCBIfam" id="NF047847">
    <property type="entry name" value="SS_mature_LptM"/>
    <property type="match status" value="1"/>
</dbReference>
<gene>
    <name evidence="7" type="ORF">B0F87_101479</name>
</gene>
<evidence type="ECO:0000256" key="6">
    <source>
        <dbReference type="ARBA" id="ARBA00023288"/>
    </source>
</evidence>
<evidence type="ECO:0000256" key="3">
    <source>
        <dbReference type="ARBA" id="ARBA00023136"/>
    </source>
</evidence>
<reference evidence="7 8" key="1">
    <citation type="submission" date="2018-02" db="EMBL/GenBank/DDBJ databases">
        <title>Subsurface microbial communities from deep shales in Ohio and West Virginia, USA.</title>
        <authorList>
            <person name="Wrighton K."/>
        </authorList>
    </citation>
    <scope>NUCLEOTIDE SEQUENCE [LARGE SCALE GENOMIC DNA]</scope>
    <source>
        <strain evidence="7 8">OWC-DMM</strain>
    </source>
</reference>
<evidence type="ECO:0000256" key="5">
    <source>
        <dbReference type="ARBA" id="ARBA00023237"/>
    </source>
</evidence>
<evidence type="ECO:0000256" key="4">
    <source>
        <dbReference type="ARBA" id="ARBA00023139"/>
    </source>
</evidence>
<keyword evidence="6" id="KW-0449">Lipoprotein</keyword>
<proteinExistence type="predicted"/>
<keyword evidence="2" id="KW-0732">Signal</keyword>
<dbReference type="InterPro" id="IPR032831">
    <property type="entry name" value="LptM_cons"/>
</dbReference>